<dbReference type="GO" id="GO:0016491">
    <property type="term" value="F:oxidoreductase activity"/>
    <property type="evidence" value="ECO:0007669"/>
    <property type="project" value="UniProtKB-KW"/>
</dbReference>
<dbReference type="OrthoDB" id="9801699at2"/>
<dbReference type="InterPro" id="IPR023753">
    <property type="entry name" value="FAD/NAD-binding_dom"/>
</dbReference>
<dbReference type="Proteomes" id="UP000000602">
    <property type="component" value="Chromosome"/>
</dbReference>
<evidence type="ECO:0000256" key="1">
    <source>
        <dbReference type="ARBA" id="ARBA00023002"/>
    </source>
</evidence>
<dbReference type="Pfam" id="PF07992">
    <property type="entry name" value="Pyr_redox_2"/>
    <property type="match status" value="1"/>
</dbReference>
<evidence type="ECO:0000259" key="3">
    <source>
        <dbReference type="Pfam" id="PF17806"/>
    </source>
</evidence>
<dbReference type="InterPro" id="IPR017224">
    <property type="entry name" value="Opine_Oxase_asu/HCN_bsu"/>
</dbReference>
<keyword evidence="5" id="KW-1185">Reference proteome</keyword>
<gene>
    <name evidence="4" type="ordered locus">DP0490</name>
</gene>
<dbReference type="Pfam" id="PF17806">
    <property type="entry name" value="SO_alpha_A3"/>
    <property type="match status" value="1"/>
</dbReference>
<dbReference type="InterPro" id="IPR041117">
    <property type="entry name" value="SoxA_A3"/>
</dbReference>
<dbReference type="InterPro" id="IPR041854">
    <property type="entry name" value="BFD-like_2Fe2S-bd_dom_sf"/>
</dbReference>
<accession>Q6AR05</accession>
<feature type="domain" description="SoxA A3" evidence="3">
    <location>
        <begin position="381"/>
        <end position="456"/>
    </location>
</feature>
<organism evidence="4 5">
    <name type="scientific">Desulfotalea psychrophila (strain LSv54 / DSM 12343)</name>
    <dbReference type="NCBI Taxonomy" id="177439"/>
    <lineage>
        <taxon>Bacteria</taxon>
        <taxon>Pseudomonadati</taxon>
        <taxon>Thermodesulfobacteriota</taxon>
        <taxon>Desulfobulbia</taxon>
        <taxon>Desulfobulbales</taxon>
        <taxon>Desulfocapsaceae</taxon>
        <taxon>Desulfotalea</taxon>
    </lineage>
</organism>
<evidence type="ECO:0000259" key="2">
    <source>
        <dbReference type="Pfam" id="PF07992"/>
    </source>
</evidence>
<reference evidence="5" key="1">
    <citation type="journal article" date="2004" name="Environ. Microbiol.">
        <title>The genome of Desulfotalea psychrophila, a sulfate-reducing bacterium from permanently cold Arctic sediments.</title>
        <authorList>
            <person name="Rabus R."/>
            <person name="Ruepp A."/>
            <person name="Frickey T."/>
            <person name="Rattei T."/>
            <person name="Fartmann B."/>
            <person name="Stark M."/>
            <person name="Bauer M."/>
            <person name="Zibat A."/>
            <person name="Lombardot T."/>
            <person name="Becker I."/>
            <person name="Amann J."/>
            <person name="Gellner K."/>
            <person name="Teeling H."/>
            <person name="Leuschner W.D."/>
            <person name="Gloeckner F.-O."/>
            <person name="Lupas A.N."/>
            <person name="Amann R."/>
            <person name="Klenk H.-P."/>
        </authorList>
    </citation>
    <scope>NUCLEOTIDE SEQUENCE [LARGE SCALE GENOMIC DNA]</scope>
    <source>
        <strain evidence="5">DSM 12343 / LSv54</strain>
    </source>
</reference>
<dbReference type="AlphaFoldDB" id="Q6AR05"/>
<evidence type="ECO:0000313" key="4">
    <source>
        <dbReference type="EMBL" id="CAG35219.1"/>
    </source>
</evidence>
<sequence length="476" mass="51332">MSRHYDTIVIGAGAAGLTASSTLAEMGLKVLTLDEQNHIGGQIYRNIEHASDSNLKKMGPEYRRGLDLAQRFRKSGAEYEGSSLVWNVESEGRVCYSRAGVSERITANYVIIATGAMERPVPFPGWTLPGVMGAGAVNGLAKDADLTPSGSVVLAGSGPLLLLEAALLTQKKVKVAAILETTAAIPSPSILQHLPKAMGGIPFLLKGVKMLWDIKKSGVPHYKNITNLKAIGDDAVTTVTADHGRKKLKFDAEMLLVHFGVVPDTHIHRLTGCHMEWQKEQRYWYPATDSWGRTNFERIFATGDGTGVSGALAAEFKGELSALEVARCLGIIPPYERDNLAAQPLENIKKDAYPRPLIDAFFAPNPNKISFEDETVLCRCENITVGKVRKLVSEGVTDLNEVKAITRCGMGPCQGRMCGQALGEIVAAELDGSVPNAGLLKIRPPLKPLPLQEVAAMDIVVEGVDPSALFKNQSKK</sequence>
<protein>
    <submittedName>
        <fullName evidence="4">Related to opine oxidase, subunit A</fullName>
    </submittedName>
</protein>
<dbReference type="PRINTS" id="PR00368">
    <property type="entry name" value="FADPNR"/>
</dbReference>
<dbReference type="eggNOG" id="COG0446">
    <property type="taxonomic scope" value="Bacteria"/>
</dbReference>
<dbReference type="RefSeq" id="WP_011187735.1">
    <property type="nucleotide sequence ID" value="NC_006138.1"/>
</dbReference>
<proteinExistence type="predicted"/>
<dbReference type="KEGG" id="dps:DP0490"/>
<dbReference type="PANTHER" id="PTHR42949:SF3">
    <property type="entry name" value="ANAEROBIC GLYCEROL-3-PHOSPHATE DEHYDROGENASE SUBUNIT B"/>
    <property type="match status" value="1"/>
</dbReference>
<dbReference type="InterPro" id="IPR051691">
    <property type="entry name" value="Metab_Enz_Cyan_OpOx_G3PDH"/>
</dbReference>
<dbReference type="PIRSF" id="PIRSF037495">
    <property type="entry name" value="Opine_OX_OoxA/HcnB"/>
    <property type="match status" value="1"/>
</dbReference>
<dbReference type="CDD" id="cd19946">
    <property type="entry name" value="GlpA-like_Fer2_BFD-like"/>
    <property type="match status" value="1"/>
</dbReference>
<dbReference type="PANTHER" id="PTHR42949">
    <property type="entry name" value="ANAEROBIC GLYCEROL-3-PHOSPHATE DEHYDROGENASE SUBUNIT B"/>
    <property type="match status" value="1"/>
</dbReference>
<dbReference type="STRING" id="177439.DP0490"/>
<dbReference type="HOGENOM" id="CLU_030705_1_2_7"/>
<feature type="domain" description="FAD/NAD(P)-binding" evidence="2">
    <location>
        <begin position="5"/>
        <end position="306"/>
    </location>
</feature>
<dbReference type="InterPro" id="IPR036188">
    <property type="entry name" value="FAD/NAD-bd_sf"/>
</dbReference>
<dbReference type="eggNOG" id="COG2906">
    <property type="taxonomic scope" value="Bacteria"/>
</dbReference>
<dbReference type="Gene3D" id="1.10.10.1100">
    <property type="entry name" value="BFD-like [2Fe-2S]-binding domain"/>
    <property type="match status" value="1"/>
</dbReference>
<dbReference type="PRINTS" id="PR00411">
    <property type="entry name" value="PNDRDTASEI"/>
</dbReference>
<name>Q6AR05_DESPS</name>
<dbReference type="Gene3D" id="3.50.50.60">
    <property type="entry name" value="FAD/NAD(P)-binding domain"/>
    <property type="match status" value="2"/>
</dbReference>
<keyword evidence="1" id="KW-0560">Oxidoreductase</keyword>
<dbReference type="EMBL" id="CR522870">
    <property type="protein sequence ID" value="CAG35219.1"/>
    <property type="molecule type" value="Genomic_DNA"/>
</dbReference>
<dbReference type="SUPFAM" id="SSF51905">
    <property type="entry name" value="FAD/NAD(P)-binding domain"/>
    <property type="match status" value="1"/>
</dbReference>
<evidence type="ECO:0000313" key="5">
    <source>
        <dbReference type="Proteomes" id="UP000000602"/>
    </source>
</evidence>